<dbReference type="Proteomes" id="UP001610063">
    <property type="component" value="Unassembled WGS sequence"/>
</dbReference>
<keyword evidence="5" id="KW-0418">Kinase</keyword>
<dbReference type="Gene3D" id="3.30.565.10">
    <property type="entry name" value="Histidine kinase-like ATPase, C-terminal domain"/>
    <property type="match status" value="1"/>
</dbReference>
<dbReference type="SMART" id="SM00028">
    <property type="entry name" value="TPR"/>
    <property type="match status" value="3"/>
</dbReference>
<dbReference type="PRINTS" id="PR00344">
    <property type="entry name" value="BCTRLSENSOR"/>
</dbReference>
<keyword evidence="6" id="KW-0902">Two-component regulatory system</keyword>
<dbReference type="Gene3D" id="1.25.40.10">
    <property type="entry name" value="Tetratricopeptide repeat domain"/>
    <property type="match status" value="1"/>
</dbReference>
<keyword evidence="3" id="KW-0597">Phosphoprotein</keyword>
<accession>A0ABW7NBD9</accession>
<keyword evidence="9" id="KW-0812">Transmembrane</keyword>
<keyword evidence="8" id="KW-0175">Coiled coil</keyword>
<dbReference type="InterPro" id="IPR011990">
    <property type="entry name" value="TPR-like_helical_dom_sf"/>
</dbReference>
<evidence type="ECO:0000313" key="12">
    <source>
        <dbReference type="Proteomes" id="UP001610063"/>
    </source>
</evidence>
<dbReference type="CDD" id="cd00082">
    <property type="entry name" value="HisKA"/>
    <property type="match status" value="1"/>
</dbReference>
<dbReference type="SUPFAM" id="SSF55874">
    <property type="entry name" value="ATPase domain of HSP90 chaperone/DNA topoisomerase II/histidine kinase"/>
    <property type="match status" value="1"/>
</dbReference>
<keyword evidence="7" id="KW-0802">TPR repeat</keyword>
<keyword evidence="11" id="KW-0547">Nucleotide-binding</keyword>
<dbReference type="SMART" id="SM00388">
    <property type="entry name" value="HisKA"/>
    <property type="match status" value="1"/>
</dbReference>
<dbReference type="InterPro" id="IPR050736">
    <property type="entry name" value="Sensor_HK_Regulatory"/>
</dbReference>
<dbReference type="InterPro" id="IPR003661">
    <property type="entry name" value="HisK_dim/P_dom"/>
</dbReference>
<organism evidence="11 12">
    <name type="scientific">Marinoscillum luteum</name>
    <dbReference type="NCBI Taxonomy" id="861051"/>
    <lineage>
        <taxon>Bacteria</taxon>
        <taxon>Pseudomonadati</taxon>
        <taxon>Bacteroidota</taxon>
        <taxon>Cytophagia</taxon>
        <taxon>Cytophagales</taxon>
        <taxon>Reichenbachiellaceae</taxon>
        <taxon>Marinoscillum</taxon>
    </lineage>
</organism>
<proteinExistence type="predicted"/>
<comment type="catalytic activity">
    <reaction evidence="1">
        <text>ATP + protein L-histidine = ADP + protein N-phospho-L-histidine.</text>
        <dbReference type="EC" id="2.7.13.3"/>
    </reaction>
</comment>
<dbReference type="PANTHER" id="PTHR43711">
    <property type="entry name" value="TWO-COMPONENT HISTIDINE KINASE"/>
    <property type="match status" value="1"/>
</dbReference>
<reference evidence="11 12" key="1">
    <citation type="journal article" date="2013" name="Int. J. Syst. Evol. Microbiol.">
        <title>Marinoscillum luteum sp. nov., isolated from marine sediment.</title>
        <authorList>
            <person name="Cha I.T."/>
            <person name="Park S.J."/>
            <person name="Kim S.J."/>
            <person name="Kim J.G."/>
            <person name="Jung M.Y."/>
            <person name="Shin K.S."/>
            <person name="Kwon K.K."/>
            <person name="Yang S.H."/>
            <person name="Seo Y.S."/>
            <person name="Rhee S.K."/>
        </authorList>
    </citation>
    <scope>NUCLEOTIDE SEQUENCE [LARGE SCALE GENOMIC DNA]</scope>
    <source>
        <strain evidence="11 12">KCTC 23939</strain>
    </source>
</reference>
<protein>
    <recommendedName>
        <fullName evidence="2">histidine kinase</fullName>
        <ecNumber evidence="2">2.7.13.3</ecNumber>
    </recommendedName>
</protein>
<dbReference type="GO" id="GO:0005524">
    <property type="term" value="F:ATP binding"/>
    <property type="evidence" value="ECO:0007669"/>
    <property type="project" value="UniProtKB-KW"/>
</dbReference>
<evidence type="ECO:0000256" key="3">
    <source>
        <dbReference type="ARBA" id="ARBA00022553"/>
    </source>
</evidence>
<keyword evidence="4" id="KW-0808">Transferase</keyword>
<dbReference type="PROSITE" id="PS50005">
    <property type="entry name" value="TPR"/>
    <property type="match status" value="1"/>
</dbReference>
<dbReference type="EC" id="2.7.13.3" evidence="2"/>
<evidence type="ECO:0000256" key="8">
    <source>
        <dbReference type="SAM" id="Coils"/>
    </source>
</evidence>
<feature type="transmembrane region" description="Helical" evidence="9">
    <location>
        <begin position="308"/>
        <end position="327"/>
    </location>
</feature>
<sequence>MLRVLLAFFFILIFWSGHAQEYPLSKSDSGIVFKSLEKYEALIAKDDFRGASGALNDVAFVYWNNNHYAEAATYYEKSLVLNERVSNENGIAMINNNLGMLYADIGRYEESLAAFTKTLAARRASNEPAGVISALVNISVVLNNLHKYSESIKHLSEAIDIARELYDKHQMRSVYGMLSETYEKMGEVEKSLQYFELYKSFHEDIQRAEIKGMNRELAEERLEKQVLEADKAKKEIELLKQQLEIYEKEAQLQAKDSINQSLYSNLSRKEVEIELLERDKELTAMAAAAREAENKKLQSQKAYLRNSLIITILAVVVIGILILINIFRSRKYNKELLLKNESIEVQRRELEIANETKDRIFSIISHDLRSPIGSLEGFFFYVIDDFEMSDDLRKALNSVQNQLTNSASLVDNLLNWSRSQIKKEEPHIEEVEVAKLVEETFRLLRHQATTKQIELISNLSPTDRLKSDTQMVNIVVRNLVQNAIKFTPKGGTVVVDFETDQKGDCLKIFDNGIGMDEQKIASLFNISTNHSTLGTEHEMGSGLGLILCKELIEKVGGLIEVSSQPGNGTEFSLRFTKTEYQT</sequence>
<dbReference type="CDD" id="cd00075">
    <property type="entry name" value="HATPase"/>
    <property type="match status" value="1"/>
</dbReference>
<name>A0ABW7NBD9_9BACT</name>
<keyword evidence="9" id="KW-1133">Transmembrane helix</keyword>
<keyword evidence="11" id="KW-0067">ATP-binding</keyword>
<feature type="coiled-coil region" evidence="8">
    <location>
        <begin position="210"/>
        <end position="279"/>
    </location>
</feature>
<dbReference type="Pfam" id="PF02518">
    <property type="entry name" value="HATPase_c"/>
    <property type="match status" value="1"/>
</dbReference>
<dbReference type="InterPro" id="IPR036097">
    <property type="entry name" value="HisK_dim/P_sf"/>
</dbReference>
<dbReference type="PANTHER" id="PTHR43711:SF1">
    <property type="entry name" value="HISTIDINE KINASE 1"/>
    <property type="match status" value="1"/>
</dbReference>
<keyword evidence="12" id="KW-1185">Reference proteome</keyword>
<evidence type="ECO:0000256" key="2">
    <source>
        <dbReference type="ARBA" id="ARBA00012438"/>
    </source>
</evidence>
<keyword evidence="9" id="KW-0472">Membrane</keyword>
<evidence type="ECO:0000256" key="6">
    <source>
        <dbReference type="ARBA" id="ARBA00023012"/>
    </source>
</evidence>
<dbReference type="RefSeq" id="WP_395418384.1">
    <property type="nucleotide sequence ID" value="NZ_JBIPKE010000019.1"/>
</dbReference>
<evidence type="ECO:0000256" key="5">
    <source>
        <dbReference type="ARBA" id="ARBA00022777"/>
    </source>
</evidence>
<evidence type="ECO:0000259" key="10">
    <source>
        <dbReference type="PROSITE" id="PS50109"/>
    </source>
</evidence>
<gene>
    <name evidence="11" type="ORF">ACHKAR_15945</name>
</gene>
<dbReference type="InterPro" id="IPR004358">
    <property type="entry name" value="Sig_transdc_His_kin-like_C"/>
</dbReference>
<dbReference type="Pfam" id="PF13424">
    <property type="entry name" value="TPR_12"/>
    <property type="match status" value="2"/>
</dbReference>
<dbReference type="InterPro" id="IPR005467">
    <property type="entry name" value="His_kinase_dom"/>
</dbReference>
<dbReference type="SUPFAM" id="SSF47384">
    <property type="entry name" value="Homodimeric domain of signal transducing histidine kinase"/>
    <property type="match status" value="1"/>
</dbReference>
<dbReference type="EMBL" id="JBIPKE010000019">
    <property type="protein sequence ID" value="MFH6984948.1"/>
    <property type="molecule type" value="Genomic_DNA"/>
</dbReference>
<dbReference type="SMART" id="SM00387">
    <property type="entry name" value="HATPase_c"/>
    <property type="match status" value="1"/>
</dbReference>
<dbReference type="InterPro" id="IPR019734">
    <property type="entry name" value="TPR_rpt"/>
</dbReference>
<dbReference type="InterPro" id="IPR036890">
    <property type="entry name" value="HATPase_C_sf"/>
</dbReference>
<evidence type="ECO:0000256" key="1">
    <source>
        <dbReference type="ARBA" id="ARBA00000085"/>
    </source>
</evidence>
<evidence type="ECO:0000256" key="4">
    <source>
        <dbReference type="ARBA" id="ARBA00022679"/>
    </source>
</evidence>
<feature type="domain" description="Histidine kinase" evidence="10">
    <location>
        <begin position="363"/>
        <end position="579"/>
    </location>
</feature>
<feature type="repeat" description="TPR" evidence="7">
    <location>
        <begin position="92"/>
        <end position="125"/>
    </location>
</feature>
<dbReference type="PROSITE" id="PS50109">
    <property type="entry name" value="HIS_KIN"/>
    <property type="match status" value="1"/>
</dbReference>
<comment type="caution">
    <text evidence="11">The sequence shown here is derived from an EMBL/GenBank/DDBJ whole genome shotgun (WGS) entry which is preliminary data.</text>
</comment>
<evidence type="ECO:0000313" key="11">
    <source>
        <dbReference type="EMBL" id="MFH6984948.1"/>
    </source>
</evidence>
<evidence type="ECO:0000256" key="7">
    <source>
        <dbReference type="PROSITE-ProRule" id="PRU00339"/>
    </source>
</evidence>
<dbReference type="SUPFAM" id="SSF48452">
    <property type="entry name" value="TPR-like"/>
    <property type="match status" value="1"/>
</dbReference>
<dbReference type="InterPro" id="IPR003594">
    <property type="entry name" value="HATPase_dom"/>
</dbReference>
<evidence type="ECO:0000256" key="9">
    <source>
        <dbReference type="SAM" id="Phobius"/>
    </source>
</evidence>
<dbReference type="Gene3D" id="1.10.287.130">
    <property type="match status" value="1"/>
</dbReference>